<gene>
    <name evidence="1" type="ORF">O6H91_08G049900</name>
</gene>
<sequence>MAQSVMRQRMASALLRGSMAEHRLPSLLSKRSFSATAAGHDDAAEAVKWRNITICAYIACSSLGVYSFSGHTEHHHNHERPQYSYLHIRNKEFPWGPNGLFEWDKHEH</sequence>
<accession>A0ACC2CXN4</accession>
<name>A0ACC2CXN4_DIPCM</name>
<dbReference type="Proteomes" id="UP001162992">
    <property type="component" value="Chromosome 8"/>
</dbReference>
<evidence type="ECO:0000313" key="1">
    <source>
        <dbReference type="EMBL" id="KAJ7546669.1"/>
    </source>
</evidence>
<organism evidence="1 2">
    <name type="scientific">Diphasiastrum complanatum</name>
    <name type="common">Issler's clubmoss</name>
    <name type="synonym">Lycopodium complanatum</name>
    <dbReference type="NCBI Taxonomy" id="34168"/>
    <lineage>
        <taxon>Eukaryota</taxon>
        <taxon>Viridiplantae</taxon>
        <taxon>Streptophyta</taxon>
        <taxon>Embryophyta</taxon>
        <taxon>Tracheophyta</taxon>
        <taxon>Lycopodiopsida</taxon>
        <taxon>Lycopodiales</taxon>
        <taxon>Lycopodiaceae</taxon>
        <taxon>Lycopodioideae</taxon>
        <taxon>Diphasiastrum</taxon>
    </lineage>
</organism>
<reference evidence="2" key="1">
    <citation type="journal article" date="2024" name="Proc. Natl. Acad. Sci. U.S.A.">
        <title>Extraordinary preservation of gene collinearity over three hundred million years revealed in homosporous lycophytes.</title>
        <authorList>
            <person name="Li C."/>
            <person name="Wickell D."/>
            <person name="Kuo L.Y."/>
            <person name="Chen X."/>
            <person name="Nie B."/>
            <person name="Liao X."/>
            <person name="Peng D."/>
            <person name="Ji J."/>
            <person name="Jenkins J."/>
            <person name="Williams M."/>
            <person name="Shu S."/>
            <person name="Plott C."/>
            <person name="Barry K."/>
            <person name="Rajasekar S."/>
            <person name="Grimwood J."/>
            <person name="Han X."/>
            <person name="Sun S."/>
            <person name="Hou Z."/>
            <person name="He W."/>
            <person name="Dai G."/>
            <person name="Sun C."/>
            <person name="Schmutz J."/>
            <person name="Leebens-Mack J.H."/>
            <person name="Li F.W."/>
            <person name="Wang L."/>
        </authorList>
    </citation>
    <scope>NUCLEOTIDE SEQUENCE [LARGE SCALE GENOMIC DNA]</scope>
    <source>
        <strain evidence="2">cv. PW_Plant_1</strain>
    </source>
</reference>
<comment type="caution">
    <text evidence="1">The sequence shown here is derived from an EMBL/GenBank/DDBJ whole genome shotgun (WGS) entry which is preliminary data.</text>
</comment>
<dbReference type="EMBL" id="CM055099">
    <property type="protein sequence ID" value="KAJ7546669.1"/>
    <property type="molecule type" value="Genomic_DNA"/>
</dbReference>
<keyword evidence="2" id="KW-1185">Reference proteome</keyword>
<proteinExistence type="predicted"/>
<protein>
    <submittedName>
        <fullName evidence="1">Uncharacterized protein</fullName>
    </submittedName>
</protein>
<evidence type="ECO:0000313" key="2">
    <source>
        <dbReference type="Proteomes" id="UP001162992"/>
    </source>
</evidence>